<evidence type="ECO:0008006" key="4">
    <source>
        <dbReference type="Google" id="ProtNLM"/>
    </source>
</evidence>
<dbReference type="Gene3D" id="1.10.10.10">
    <property type="entry name" value="Winged helix-like DNA-binding domain superfamily/Winged helix DNA-binding domain"/>
    <property type="match status" value="1"/>
</dbReference>
<dbReference type="Pfam" id="PF13730">
    <property type="entry name" value="HTH_36"/>
    <property type="match status" value="1"/>
</dbReference>
<proteinExistence type="predicted"/>
<name>A1VSJ6_POLNA</name>
<dbReference type="Proteomes" id="UP000000644">
    <property type="component" value="Chromosome"/>
</dbReference>
<dbReference type="InterPro" id="IPR036388">
    <property type="entry name" value="WH-like_DNA-bd_sf"/>
</dbReference>
<evidence type="ECO:0000256" key="1">
    <source>
        <dbReference type="SAM" id="MobiDB-lite"/>
    </source>
</evidence>
<dbReference type="STRING" id="365044.Pnap_3327"/>
<feature type="compositionally biased region" description="Low complexity" evidence="1">
    <location>
        <begin position="117"/>
        <end position="128"/>
    </location>
</feature>
<reference evidence="3" key="1">
    <citation type="journal article" date="2009" name="Environ. Microbiol.">
        <title>The genome of Polaromonas naphthalenivorans strain CJ2, isolated from coal tar-contaminated sediment, reveals physiological and metabolic versatility and evolution through extensive horizontal gene transfer.</title>
        <authorList>
            <person name="Yagi J.M."/>
            <person name="Sims D."/>
            <person name="Brettin T."/>
            <person name="Bruce D."/>
            <person name="Madsen E.L."/>
        </authorList>
    </citation>
    <scope>NUCLEOTIDE SEQUENCE [LARGE SCALE GENOMIC DNA]</scope>
    <source>
        <strain evidence="3">CJ2</strain>
    </source>
</reference>
<accession>A1VSJ6</accession>
<dbReference type="InterPro" id="IPR036390">
    <property type="entry name" value="WH_DNA-bd_sf"/>
</dbReference>
<evidence type="ECO:0000313" key="3">
    <source>
        <dbReference type="Proteomes" id="UP000000644"/>
    </source>
</evidence>
<evidence type="ECO:0000313" key="2">
    <source>
        <dbReference type="EMBL" id="ABM38624.1"/>
    </source>
</evidence>
<dbReference type="RefSeq" id="WP_011802695.1">
    <property type="nucleotide sequence ID" value="NC_008781.1"/>
</dbReference>
<dbReference type="HOGENOM" id="CLU_833808_0_0_4"/>
<dbReference type="AlphaFoldDB" id="A1VSJ6"/>
<feature type="region of interest" description="Disordered" evidence="1">
    <location>
        <begin position="98"/>
        <end position="135"/>
    </location>
</feature>
<gene>
    <name evidence="2" type="ordered locus">Pnap_3327</name>
</gene>
<dbReference type="OrthoDB" id="8898949at2"/>
<sequence>MRLNLQLTTTVWHAALPKGINKLVLLALCNHVNDATGLTWPSVTRLARLCGMSSRTVQTHIRALLRAGILCVRRLRTGHSTWYAVNLNGLPSAFPEGDLDSGPVDNSVDSDTFVDNSALPPAESAPPATDLGTPPPQIHVLTPAESAPITGFNFEGNIRRTAGAPALPATLVMIDGVNPKVLADFVAIRKKKKAGALDSTALETLCSQAALAGMTLEQVLIKCRDKGWARFEASWLTTQPAPHIGSITTPAAPAGPPPARPKPADPAIVAAELQRQRLIRQTPPPVIAGIQIGSTGPSWAHRIVNRHQSGERITRAVLRDACTVLRLDPSSLSCTPATAAARMH</sequence>
<dbReference type="EMBL" id="CP000529">
    <property type="protein sequence ID" value="ABM38624.1"/>
    <property type="molecule type" value="Genomic_DNA"/>
</dbReference>
<protein>
    <recommendedName>
        <fullName evidence="4">Helix-turn-helix domain-containing protein</fullName>
    </recommendedName>
</protein>
<dbReference type="KEGG" id="pna:Pnap_3327"/>
<dbReference type="SUPFAM" id="SSF46785">
    <property type="entry name" value="Winged helix' DNA-binding domain"/>
    <property type="match status" value="1"/>
</dbReference>
<organism evidence="2 3">
    <name type="scientific">Polaromonas naphthalenivorans (strain CJ2)</name>
    <dbReference type="NCBI Taxonomy" id="365044"/>
    <lineage>
        <taxon>Bacteria</taxon>
        <taxon>Pseudomonadati</taxon>
        <taxon>Pseudomonadota</taxon>
        <taxon>Betaproteobacteria</taxon>
        <taxon>Burkholderiales</taxon>
        <taxon>Comamonadaceae</taxon>
        <taxon>Polaromonas</taxon>
    </lineage>
</organism>
<keyword evidence="3" id="KW-1185">Reference proteome</keyword>
<dbReference type="eggNOG" id="COG0640">
    <property type="taxonomic scope" value="Bacteria"/>
</dbReference>